<proteinExistence type="predicted"/>
<comment type="caution">
    <text evidence="1">The sequence shown here is derived from an EMBL/GenBank/DDBJ whole genome shotgun (WGS) entry which is preliminary data.</text>
</comment>
<accession>A0ABS7HSP4</accession>
<reference evidence="1 2" key="1">
    <citation type="journal article" date="2021" name="MBio">
        <title>Poor Competitiveness of Bradyrhizobium in Pigeon Pea Root Colonization in Indian Soils.</title>
        <authorList>
            <person name="Chalasani D."/>
            <person name="Basu A."/>
            <person name="Pullabhotla S.V.S.R.N."/>
            <person name="Jorrin B."/>
            <person name="Neal A.L."/>
            <person name="Poole P.S."/>
            <person name="Podile A.R."/>
            <person name="Tkacz A."/>
        </authorList>
    </citation>
    <scope>NUCLEOTIDE SEQUENCE [LARGE SCALE GENOMIC DNA]</scope>
    <source>
        <strain evidence="1 2">HU14</strain>
    </source>
</reference>
<evidence type="ECO:0000313" key="2">
    <source>
        <dbReference type="Proteomes" id="UP001196843"/>
    </source>
</evidence>
<keyword evidence="2" id="KW-1185">Reference proteome</keyword>
<protein>
    <submittedName>
        <fullName evidence="1">Uncharacterized protein</fullName>
    </submittedName>
</protein>
<dbReference type="Proteomes" id="UP001196843">
    <property type="component" value="Unassembled WGS sequence"/>
</dbReference>
<dbReference type="EMBL" id="JAEUAW010000023">
    <property type="protein sequence ID" value="MBW9095683.1"/>
    <property type="molecule type" value="Genomic_DNA"/>
</dbReference>
<gene>
    <name evidence="1" type="ORF">JNB62_18540</name>
</gene>
<evidence type="ECO:0000313" key="1">
    <source>
        <dbReference type="EMBL" id="MBW9095683.1"/>
    </source>
</evidence>
<organism evidence="1 2">
    <name type="scientific">Microbacterium jejuense</name>
    <dbReference type="NCBI Taxonomy" id="1263637"/>
    <lineage>
        <taxon>Bacteria</taxon>
        <taxon>Bacillati</taxon>
        <taxon>Actinomycetota</taxon>
        <taxon>Actinomycetes</taxon>
        <taxon>Micrococcales</taxon>
        <taxon>Microbacteriaceae</taxon>
        <taxon>Microbacterium</taxon>
    </lineage>
</organism>
<sequence>MATAGLLALDLARGTGSVTRADVEAALGRAEGHHAKVAVDVVPQFVRAVLERAAVPSGDG</sequence>
<name>A0ABS7HSP4_9MICO</name>